<dbReference type="Proteomes" id="UP001260959">
    <property type="component" value="Unassembled WGS sequence"/>
</dbReference>
<accession>A0ABU1E7A1</accession>
<gene>
    <name evidence="2" type="ORF">REB14_15710</name>
</gene>
<evidence type="ECO:0000313" key="3">
    <source>
        <dbReference type="Proteomes" id="UP001260959"/>
    </source>
</evidence>
<protein>
    <recommendedName>
        <fullName evidence="4">Tail fiber protein</fullName>
    </recommendedName>
</protein>
<dbReference type="SUPFAM" id="SSF88874">
    <property type="entry name" value="Receptor-binding domain of short tail fibre protein gp12"/>
    <property type="match status" value="1"/>
</dbReference>
<reference evidence="2 3" key="1">
    <citation type="submission" date="2023-08" db="EMBL/GenBank/DDBJ databases">
        <authorList>
            <person name="Maltman C."/>
        </authorList>
    </citation>
    <scope>NUCLEOTIDE SEQUENCE [LARGE SCALE GENOMIC DNA]</scope>
    <source>
        <strain evidence="2 3">ES2</strain>
    </source>
</reference>
<evidence type="ECO:0008006" key="4">
    <source>
        <dbReference type="Google" id="ProtNLM"/>
    </source>
</evidence>
<proteinExistence type="predicted"/>
<feature type="region of interest" description="Disordered" evidence="1">
    <location>
        <begin position="187"/>
        <end position="218"/>
    </location>
</feature>
<evidence type="ECO:0000256" key="1">
    <source>
        <dbReference type="SAM" id="MobiDB-lite"/>
    </source>
</evidence>
<evidence type="ECO:0000313" key="2">
    <source>
        <dbReference type="EMBL" id="MDR4953625.1"/>
    </source>
</evidence>
<sequence length="258" mass="26707">MKLFYIIPVLGNIIVHGQIGIGTGSPSSNSVLDVTSSNKGLLLTRNNLSNTGSPIPLSAHVKGMITYNLASTNNVSEGIYENNGSSWSAVSHDYPYGTISNSFAAADHKGWYLLDGRAVSSLPANVQARAASLGFTVSLPNANDRFIKTKDAAETLGSLSGNATVTLVQANLPNVFFTGSTSTDGAHTHTYSDRGAGASVNSGSGANNPVADNTSDTYKTADAGVHTHSLSFSSGGSSQPINITPSYLVTNVFIYLGS</sequence>
<organism evidence="2 3">
    <name type="scientific">Chryseobacterium metallicongregator</name>
    <dbReference type="NCBI Taxonomy" id="3073042"/>
    <lineage>
        <taxon>Bacteria</taxon>
        <taxon>Pseudomonadati</taxon>
        <taxon>Bacteroidota</taxon>
        <taxon>Flavobacteriia</taxon>
        <taxon>Flavobacteriales</taxon>
        <taxon>Weeksellaceae</taxon>
        <taxon>Chryseobacterium group</taxon>
        <taxon>Chryseobacterium</taxon>
    </lineage>
</organism>
<dbReference type="RefSeq" id="WP_309522625.1">
    <property type="nucleotide sequence ID" value="NZ_JAVIXS010000015.1"/>
</dbReference>
<feature type="compositionally biased region" description="Low complexity" evidence="1">
    <location>
        <begin position="195"/>
        <end position="208"/>
    </location>
</feature>
<dbReference type="EMBL" id="JAVIXS010000015">
    <property type="protein sequence ID" value="MDR4953625.1"/>
    <property type="molecule type" value="Genomic_DNA"/>
</dbReference>
<keyword evidence="3" id="KW-1185">Reference proteome</keyword>
<name>A0ABU1E7A1_9FLAO</name>
<comment type="caution">
    <text evidence="2">The sequence shown here is derived from an EMBL/GenBank/DDBJ whole genome shotgun (WGS) entry which is preliminary data.</text>
</comment>